<dbReference type="GO" id="GO:0004370">
    <property type="term" value="F:glycerol kinase activity"/>
    <property type="evidence" value="ECO:0007669"/>
    <property type="project" value="UniProtKB-UniRule"/>
</dbReference>
<feature type="binding site" evidence="11">
    <location>
        <position position="266"/>
    </location>
    <ligand>
        <name>ADP</name>
        <dbReference type="ChEBI" id="CHEBI:456216"/>
    </ligand>
</feature>
<dbReference type="GO" id="GO:0006072">
    <property type="term" value="P:glycerol-3-phosphate metabolic process"/>
    <property type="evidence" value="ECO:0007669"/>
    <property type="project" value="InterPro"/>
</dbReference>
<feature type="binding site" evidence="11">
    <location>
        <position position="245"/>
    </location>
    <ligand>
        <name>glycerol</name>
        <dbReference type="ChEBI" id="CHEBI:17754"/>
    </ligand>
</feature>
<dbReference type="Proteomes" id="UP000031366">
    <property type="component" value="Unassembled WGS sequence"/>
</dbReference>
<feature type="binding site" evidence="11">
    <location>
        <position position="134"/>
    </location>
    <ligand>
        <name>sn-glycerol 3-phosphate</name>
        <dbReference type="ChEBI" id="CHEBI:57597"/>
    </ligand>
</feature>
<feature type="domain" description="Carbohydrate kinase FGGY C-terminal" evidence="14">
    <location>
        <begin position="261"/>
        <end position="449"/>
    </location>
</feature>
<dbReference type="InterPro" id="IPR000577">
    <property type="entry name" value="Carb_kinase_FGGY"/>
</dbReference>
<feature type="binding site" evidence="11">
    <location>
        <position position="13"/>
    </location>
    <ligand>
        <name>ATP</name>
        <dbReference type="ChEBI" id="CHEBI:30616"/>
    </ligand>
</feature>
<evidence type="ECO:0000259" key="13">
    <source>
        <dbReference type="Pfam" id="PF00370"/>
    </source>
</evidence>
<feature type="binding site" evidence="11">
    <location>
        <position position="410"/>
    </location>
    <ligand>
        <name>ATP</name>
        <dbReference type="ChEBI" id="CHEBI:30616"/>
    </ligand>
</feature>
<comment type="similarity">
    <text evidence="2 11 12">Belongs to the FGGY kinase family.</text>
</comment>
<evidence type="ECO:0000256" key="9">
    <source>
        <dbReference type="ARBA" id="ARBA00054633"/>
    </source>
</evidence>
<comment type="pathway">
    <text evidence="1 11">Polyol metabolism; glycerol degradation via glycerol kinase pathway; sn-glycerol 3-phosphate from glycerol: step 1/1.</text>
</comment>
<evidence type="ECO:0000256" key="10">
    <source>
        <dbReference type="ARBA" id="ARBA00063665"/>
    </source>
</evidence>
<keyword evidence="7 11" id="KW-0067">ATP-binding</keyword>
<dbReference type="GO" id="GO:0019563">
    <property type="term" value="P:glycerol catabolic process"/>
    <property type="evidence" value="ECO:0007669"/>
    <property type="project" value="UniProtKB-UniRule"/>
</dbReference>
<organism evidence="15 16">
    <name type="scientific">Clostridium argentinense CDC 2741</name>
    <dbReference type="NCBI Taxonomy" id="1418104"/>
    <lineage>
        <taxon>Bacteria</taxon>
        <taxon>Bacillati</taxon>
        <taxon>Bacillota</taxon>
        <taxon>Clostridia</taxon>
        <taxon>Eubacteriales</taxon>
        <taxon>Clostridiaceae</taxon>
        <taxon>Clostridium</taxon>
    </lineage>
</organism>
<dbReference type="STRING" id="29341.RSJ17_02645"/>
<evidence type="ECO:0000313" key="16">
    <source>
        <dbReference type="Proteomes" id="UP000031366"/>
    </source>
</evidence>
<dbReference type="AlphaFoldDB" id="A0A0C1TYY1"/>
<evidence type="ECO:0000256" key="5">
    <source>
        <dbReference type="ARBA" id="ARBA00022777"/>
    </source>
</evidence>
<sequence length="500" mass="55945">MEKYIVALDQGTTSSRAIIFDKEQNILEIAQKEITPMYPQKGWVEQDPMEIYASQYGVLTEVLAKTGLLAENIAAIGITNQRETTILWDKETGRPVYNAIGWQCRRTAEICDKLKADGWESYIRENTGLVVDAYFSATKIKWILDNVEGVREKAEKGEILFGTVDTWLVWKLTNGKVHVTDYTNASRTMLFNIRTLKWDEKILKALNIPESMLPEVKNSSEIYGRTNLGGKGGTRVPIAGIAGDQQAALFGQACFEKGSAKNTYGTGCFLLMNTGDEIIQSKNGLITTIAIGIDNKVHYALEGSVFVGGAVIQWLRDELRIVNDSNDTEYFAQKVKDNGGVYIVPAFTGLGAPYWDMYARGAIFGLTRGANRNHIIRAALESIAYQTKDVIDAMIEDTGLELEELKVDGGASSNGFLLQFQSDILGKIVRRPLIRETTALGAAYLAGLAVGFWKDKEEIMDKWNIDNEYTPNLEEETRQKLYKSWRKAVIRAQEWEEHDA</sequence>
<feature type="binding site" evidence="11">
    <location>
        <position position="12"/>
    </location>
    <ligand>
        <name>ATP</name>
        <dbReference type="ChEBI" id="CHEBI:30616"/>
    </ligand>
</feature>
<feature type="binding site" evidence="11">
    <location>
        <position position="83"/>
    </location>
    <ligand>
        <name>sn-glycerol 3-phosphate</name>
        <dbReference type="ChEBI" id="CHEBI:57597"/>
    </ligand>
</feature>
<feature type="domain" description="Carbohydrate kinase FGGY N-terminal" evidence="13">
    <location>
        <begin position="4"/>
        <end position="251"/>
    </location>
</feature>
<dbReference type="Pfam" id="PF02782">
    <property type="entry name" value="FGGY_C"/>
    <property type="match status" value="1"/>
</dbReference>
<evidence type="ECO:0000256" key="12">
    <source>
        <dbReference type="RuleBase" id="RU003733"/>
    </source>
</evidence>
<dbReference type="PROSITE" id="PS00933">
    <property type="entry name" value="FGGY_KINASES_1"/>
    <property type="match status" value="1"/>
</dbReference>
<feature type="binding site" evidence="11">
    <location>
        <position position="266"/>
    </location>
    <ligand>
        <name>ATP</name>
        <dbReference type="ChEBI" id="CHEBI:30616"/>
    </ligand>
</feature>
<dbReference type="RefSeq" id="WP_039634802.1">
    <property type="nucleotide sequence ID" value="NZ_AYSO01000018.1"/>
</dbReference>
<gene>
    <name evidence="11 15" type="primary">glpK</name>
    <name evidence="15" type="ORF">U732_2445</name>
</gene>
<dbReference type="Gene3D" id="3.30.420.40">
    <property type="match status" value="2"/>
</dbReference>
<keyword evidence="3 11" id="KW-0808">Transferase</keyword>
<feature type="binding site" evidence="11">
    <location>
        <position position="14"/>
    </location>
    <ligand>
        <name>ATP</name>
        <dbReference type="ChEBI" id="CHEBI:30616"/>
    </ligand>
</feature>
<dbReference type="PIRSF" id="PIRSF000538">
    <property type="entry name" value="GlpK"/>
    <property type="match status" value="1"/>
</dbReference>
<feature type="binding site" evidence="11">
    <location>
        <position position="12"/>
    </location>
    <ligand>
        <name>ADP</name>
        <dbReference type="ChEBI" id="CHEBI:456216"/>
    </ligand>
</feature>
<feature type="binding site" evidence="11">
    <location>
        <position position="244"/>
    </location>
    <ligand>
        <name>sn-glycerol 3-phosphate</name>
        <dbReference type="ChEBI" id="CHEBI:57597"/>
    </ligand>
</feature>
<dbReference type="Pfam" id="PF00370">
    <property type="entry name" value="FGGY_N"/>
    <property type="match status" value="1"/>
</dbReference>
<dbReference type="NCBIfam" id="TIGR01311">
    <property type="entry name" value="glycerol_kin"/>
    <property type="match status" value="1"/>
</dbReference>
<evidence type="ECO:0000256" key="2">
    <source>
        <dbReference type="ARBA" id="ARBA00009156"/>
    </source>
</evidence>
<feature type="binding site" evidence="11">
    <location>
        <position position="16"/>
    </location>
    <ligand>
        <name>ADP</name>
        <dbReference type="ChEBI" id="CHEBI:456216"/>
    </ligand>
</feature>
<dbReference type="InterPro" id="IPR043129">
    <property type="entry name" value="ATPase_NBD"/>
</dbReference>
<dbReference type="UniPathway" id="UPA00618">
    <property type="reaction ID" value="UER00672"/>
</dbReference>
<dbReference type="FunFam" id="3.30.420.40:FF:000007">
    <property type="entry name" value="Glycerol kinase"/>
    <property type="match status" value="1"/>
</dbReference>
<dbReference type="SUPFAM" id="SSF53067">
    <property type="entry name" value="Actin-like ATPase domain"/>
    <property type="match status" value="2"/>
</dbReference>
<evidence type="ECO:0000259" key="14">
    <source>
        <dbReference type="Pfam" id="PF02782"/>
    </source>
</evidence>
<feature type="binding site" evidence="11">
    <location>
        <position position="12"/>
    </location>
    <ligand>
        <name>sn-glycerol 3-phosphate</name>
        <dbReference type="ChEBI" id="CHEBI:57597"/>
    </ligand>
</feature>
<evidence type="ECO:0000256" key="8">
    <source>
        <dbReference type="ARBA" id="ARBA00052101"/>
    </source>
</evidence>
<dbReference type="InterPro" id="IPR005999">
    <property type="entry name" value="Glycerol_kin"/>
</dbReference>
<dbReference type="GO" id="GO:0005829">
    <property type="term" value="C:cytosol"/>
    <property type="evidence" value="ECO:0007669"/>
    <property type="project" value="UniProtKB-ARBA"/>
</dbReference>
<evidence type="ECO:0000256" key="7">
    <source>
        <dbReference type="ARBA" id="ARBA00022840"/>
    </source>
</evidence>
<feature type="binding site" evidence="11">
    <location>
        <position position="82"/>
    </location>
    <ligand>
        <name>sn-glycerol 3-phosphate</name>
        <dbReference type="ChEBI" id="CHEBI:57597"/>
    </ligand>
</feature>
<dbReference type="HAMAP" id="MF_00186">
    <property type="entry name" value="Glycerol_kin"/>
    <property type="match status" value="1"/>
</dbReference>
<evidence type="ECO:0000313" key="15">
    <source>
        <dbReference type="EMBL" id="KIE45859.1"/>
    </source>
</evidence>
<dbReference type="PANTHER" id="PTHR10196">
    <property type="entry name" value="SUGAR KINASE"/>
    <property type="match status" value="1"/>
</dbReference>
<feature type="binding site" evidence="11">
    <location>
        <position position="309"/>
    </location>
    <ligand>
        <name>ADP</name>
        <dbReference type="ChEBI" id="CHEBI:456216"/>
    </ligand>
</feature>
<comment type="function">
    <text evidence="9 11">Key enzyme in the regulation of glycerol uptake and metabolism. Catalyzes the phosphorylation of glycerol to yield sn-glycerol 3-phosphate.</text>
</comment>
<feature type="binding site" evidence="11">
    <location>
        <position position="134"/>
    </location>
    <ligand>
        <name>glycerol</name>
        <dbReference type="ChEBI" id="CHEBI:17754"/>
    </ligand>
</feature>
<evidence type="ECO:0000256" key="1">
    <source>
        <dbReference type="ARBA" id="ARBA00005190"/>
    </source>
</evidence>
<feature type="binding site" evidence="11">
    <location>
        <position position="82"/>
    </location>
    <ligand>
        <name>glycerol</name>
        <dbReference type="ChEBI" id="CHEBI:17754"/>
    </ligand>
</feature>
<dbReference type="EMBL" id="AYSO01000018">
    <property type="protein sequence ID" value="KIE45859.1"/>
    <property type="molecule type" value="Genomic_DNA"/>
</dbReference>
<evidence type="ECO:0000256" key="6">
    <source>
        <dbReference type="ARBA" id="ARBA00022798"/>
    </source>
</evidence>
<feature type="binding site" evidence="11">
    <location>
        <position position="414"/>
    </location>
    <ligand>
        <name>ADP</name>
        <dbReference type="ChEBI" id="CHEBI:456216"/>
    </ligand>
</feature>
<name>A0A0C1TYY1_9CLOT</name>
<evidence type="ECO:0000256" key="11">
    <source>
        <dbReference type="HAMAP-Rule" id="MF_00186"/>
    </source>
</evidence>
<proteinExistence type="inferred from homology"/>
<dbReference type="CDD" id="cd07769">
    <property type="entry name" value="ASKHA_NBD_FGGY_GK"/>
    <property type="match status" value="1"/>
</dbReference>
<keyword evidence="16" id="KW-1185">Reference proteome</keyword>
<dbReference type="GO" id="GO:0005524">
    <property type="term" value="F:ATP binding"/>
    <property type="evidence" value="ECO:0007669"/>
    <property type="project" value="UniProtKB-UniRule"/>
</dbReference>
<evidence type="ECO:0000256" key="3">
    <source>
        <dbReference type="ARBA" id="ARBA00022679"/>
    </source>
</evidence>
<comment type="caution">
    <text evidence="15">The sequence shown here is derived from an EMBL/GenBank/DDBJ whole genome shotgun (WGS) entry which is preliminary data.</text>
</comment>
<dbReference type="InterPro" id="IPR018483">
    <property type="entry name" value="Carb_kinase_FGGY_CS"/>
</dbReference>
<dbReference type="PROSITE" id="PS00445">
    <property type="entry name" value="FGGY_KINASES_2"/>
    <property type="match status" value="1"/>
</dbReference>
<dbReference type="OrthoDB" id="9805576at2"/>
<comment type="catalytic activity">
    <reaction evidence="8 11">
        <text>glycerol + ATP = sn-glycerol 3-phosphate + ADP + H(+)</text>
        <dbReference type="Rhea" id="RHEA:21644"/>
        <dbReference type="ChEBI" id="CHEBI:15378"/>
        <dbReference type="ChEBI" id="CHEBI:17754"/>
        <dbReference type="ChEBI" id="CHEBI:30616"/>
        <dbReference type="ChEBI" id="CHEBI:57597"/>
        <dbReference type="ChEBI" id="CHEBI:456216"/>
        <dbReference type="EC" id="2.7.1.30"/>
    </reaction>
</comment>
<dbReference type="PANTHER" id="PTHR10196:SF69">
    <property type="entry name" value="GLYCEROL KINASE"/>
    <property type="match status" value="1"/>
</dbReference>
<feature type="binding site" evidence="11">
    <location>
        <position position="313"/>
    </location>
    <ligand>
        <name>ATP</name>
        <dbReference type="ChEBI" id="CHEBI:30616"/>
    </ligand>
</feature>
<protein>
    <recommendedName>
        <fullName evidence="11">Glycerol kinase</fullName>
        <ecNumber evidence="11">2.7.1.30</ecNumber>
    </recommendedName>
    <alternativeName>
        <fullName evidence="11">ATP:glycerol 3-phosphotransferase</fullName>
    </alternativeName>
    <alternativeName>
        <fullName evidence="11">Glycerokinase</fullName>
        <shortName evidence="11">GK</shortName>
    </alternativeName>
</protein>
<feature type="binding site" evidence="11">
    <location>
        <position position="244"/>
    </location>
    <ligand>
        <name>glycerol</name>
        <dbReference type="ChEBI" id="CHEBI:17754"/>
    </ligand>
</feature>
<dbReference type="EC" id="2.7.1.30" evidence="11"/>
<keyword evidence="5 11" id="KW-0418">Kinase</keyword>
<dbReference type="FunFam" id="3.30.420.40:FF:000008">
    <property type="entry name" value="Glycerol kinase"/>
    <property type="match status" value="1"/>
</dbReference>
<dbReference type="NCBIfam" id="NF000756">
    <property type="entry name" value="PRK00047.1"/>
    <property type="match status" value="1"/>
</dbReference>
<evidence type="ECO:0000256" key="4">
    <source>
        <dbReference type="ARBA" id="ARBA00022741"/>
    </source>
</evidence>
<reference evidence="15 16" key="1">
    <citation type="journal article" date="2015" name="Infect. Genet. Evol.">
        <title>Genomic sequences of six botulinum neurotoxin-producing strains representing three clostridial species illustrate the mobility and diversity of botulinum neurotoxin genes.</title>
        <authorList>
            <person name="Smith T.J."/>
            <person name="Hill K.K."/>
            <person name="Xie G."/>
            <person name="Foley B.T."/>
            <person name="Williamson C.H."/>
            <person name="Foster J.T."/>
            <person name="Johnson S.L."/>
            <person name="Chertkov O."/>
            <person name="Teshima H."/>
            <person name="Gibbons H.S."/>
            <person name="Johnsky L.A."/>
            <person name="Karavis M.A."/>
            <person name="Smith L.A."/>
        </authorList>
    </citation>
    <scope>NUCLEOTIDE SEQUENCE [LARGE SCALE GENOMIC DNA]</scope>
    <source>
        <strain evidence="15 16">CDC 2741</strain>
    </source>
</reference>
<keyword evidence="6 11" id="KW-0319">Glycerol metabolism</keyword>
<comment type="subunit">
    <text evidence="10 11">Homotetramer and homodimer (in equilibrium).</text>
</comment>
<feature type="binding site" evidence="11">
    <location>
        <position position="83"/>
    </location>
    <ligand>
        <name>glycerol</name>
        <dbReference type="ChEBI" id="CHEBI:17754"/>
    </ligand>
</feature>
<dbReference type="InterPro" id="IPR018485">
    <property type="entry name" value="FGGY_C"/>
</dbReference>
<feature type="binding site" evidence="11">
    <location>
        <position position="309"/>
    </location>
    <ligand>
        <name>ATP</name>
        <dbReference type="ChEBI" id="CHEBI:30616"/>
    </ligand>
</feature>
<keyword evidence="4 11" id="KW-0547">Nucleotide-binding</keyword>
<accession>A0A0C1TYY1</accession>
<comment type="activity regulation">
    <text evidence="11">Activated by phosphorylation and inhibited by fructose 1,6-bisphosphate (FBP).</text>
</comment>
<feature type="binding site" evidence="11">
    <location>
        <position position="410"/>
    </location>
    <ligand>
        <name>ADP</name>
        <dbReference type="ChEBI" id="CHEBI:456216"/>
    </ligand>
</feature>
<dbReference type="InterPro" id="IPR018484">
    <property type="entry name" value="FGGY_N"/>
</dbReference>